<comment type="caution">
    <text evidence="2">The sequence shown here is derived from an EMBL/GenBank/DDBJ whole genome shotgun (WGS) entry which is preliminary data.</text>
</comment>
<dbReference type="Proteomes" id="UP001233172">
    <property type="component" value="Unassembled WGS sequence"/>
</dbReference>
<name>A0AAD8C2T0_BIOPF</name>
<organism evidence="2 3">
    <name type="scientific">Biomphalaria pfeifferi</name>
    <name type="common">Bloodfluke planorb</name>
    <name type="synonym">Freshwater snail</name>
    <dbReference type="NCBI Taxonomy" id="112525"/>
    <lineage>
        <taxon>Eukaryota</taxon>
        <taxon>Metazoa</taxon>
        <taxon>Spiralia</taxon>
        <taxon>Lophotrochozoa</taxon>
        <taxon>Mollusca</taxon>
        <taxon>Gastropoda</taxon>
        <taxon>Heterobranchia</taxon>
        <taxon>Euthyneura</taxon>
        <taxon>Panpulmonata</taxon>
        <taxon>Hygrophila</taxon>
        <taxon>Lymnaeoidea</taxon>
        <taxon>Planorbidae</taxon>
        <taxon>Biomphalaria</taxon>
    </lineage>
</organism>
<gene>
    <name evidence="2" type="ORF">Bpfe_005791</name>
</gene>
<evidence type="ECO:0000256" key="1">
    <source>
        <dbReference type="SAM" id="Phobius"/>
    </source>
</evidence>
<proteinExistence type="predicted"/>
<reference evidence="2" key="1">
    <citation type="journal article" date="2023" name="PLoS Negl. Trop. Dis.">
        <title>A genome sequence for Biomphalaria pfeifferi, the major vector snail for the human-infecting parasite Schistosoma mansoni.</title>
        <authorList>
            <person name="Bu L."/>
            <person name="Lu L."/>
            <person name="Laidemitt M.R."/>
            <person name="Zhang S.M."/>
            <person name="Mutuku M."/>
            <person name="Mkoji G."/>
            <person name="Steinauer M."/>
            <person name="Loker E.S."/>
        </authorList>
    </citation>
    <scope>NUCLEOTIDE SEQUENCE</scope>
    <source>
        <strain evidence="2">KasaAsao</strain>
    </source>
</reference>
<reference evidence="2" key="2">
    <citation type="submission" date="2023-04" db="EMBL/GenBank/DDBJ databases">
        <authorList>
            <person name="Bu L."/>
            <person name="Lu L."/>
            <person name="Laidemitt M.R."/>
            <person name="Zhang S.M."/>
            <person name="Mutuku M."/>
            <person name="Mkoji G."/>
            <person name="Steinauer M."/>
            <person name="Loker E.S."/>
        </authorList>
    </citation>
    <scope>NUCLEOTIDE SEQUENCE</scope>
    <source>
        <strain evidence="2">KasaAsao</strain>
        <tissue evidence="2">Whole Snail</tissue>
    </source>
</reference>
<dbReference type="AlphaFoldDB" id="A0AAD8C2T0"/>
<evidence type="ECO:0000313" key="3">
    <source>
        <dbReference type="Proteomes" id="UP001233172"/>
    </source>
</evidence>
<protein>
    <submittedName>
        <fullName evidence="2">Uncharacterized protein</fullName>
    </submittedName>
</protein>
<keyword evidence="1" id="KW-0812">Transmembrane</keyword>
<keyword evidence="1" id="KW-0472">Membrane</keyword>
<accession>A0AAD8C2T0</accession>
<feature type="transmembrane region" description="Helical" evidence="1">
    <location>
        <begin position="6"/>
        <end position="24"/>
    </location>
</feature>
<evidence type="ECO:0000313" key="2">
    <source>
        <dbReference type="EMBL" id="KAK0064702.1"/>
    </source>
</evidence>
<keyword evidence="3" id="KW-1185">Reference proteome</keyword>
<keyword evidence="1" id="KW-1133">Transmembrane helix</keyword>
<sequence length="60" mass="6845">MYCWPISASFVFIMIISFWATISISPSQESSKFYIELCNDDSRVGNSCSGFTHHNRILCC</sequence>
<dbReference type="EMBL" id="JASAOG010000016">
    <property type="protein sequence ID" value="KAK0064702.1"/>
    <property type="molecule type" value="Genomic_DNA"/>
</dbReference>